<reference evidence="1 2" key="1">
    <citation type="submission" date="2021-05" db="EMBL/GenBank/DDBJ databases">
        <title>Fusibacter ferrireducens sp. nov., an anaerobic, sulfur- and Fe-reducing bacterium isolated from the mangrove sediment.</title>
        <authorList>
            <person name="Qiu D."/>
        </authorList>
    </citation>
    <scope>NUCLEOTIDE SEQUENCE [LARGE SCALE GENOMIC DNA]</scope>
    <source>
        <strain evidence="1 2">DSM 12116</strain>
    </source>
</reference>
<name>A0ABS5PNI0_9FIRM</name>
<dbReference type="EMBL" id="JAHBCL010000006">
    <property type="protein sequence ID" value="MBS7525906.1"/>
    <property type="molecule type" value="Genomic_DNA"/>
</dbReference>
<dbReference type="Proteomes" id="UP000746471">
    <property type="component" value="Unassembled WGS sequence"/>
</dbReference>
<sequence>MSAIKRKASKSAAKLLTHAKRFAPAVGHLLSTLDVVETTGKIVKPIVDDGYSKQRERLKRIFVKQEKQFESYVICHEKTGIKESGSTEAEALMHFVERLEVLRKNRVLSASGKRRRAELRLIEKLNSIVSDGETIEQHLYRIEVDRRLLPAVKRKQSRRQLK</sequence>
<comment type="caution">
    <text evidence="1">The sequence shown here is derived from an EMBL/GenBank/DDBJ whole genome shotgun (WGS) entry which is preliminary data.</text>
</comment>
<dbReference type="RefSeq" id="WP_213235692.1">
    <property type="nucleotide sequence ID" value="NZ_JAHBCL010000006.1"/>
</dbReference>
<accession>A0ABS5PNI0</accession>
<evidence type="ECO:0000313" key="2">
    <source>
        <dbReference type="Proteomes" id="UP000746471"/>
    </source>
</evidence>
<keyword evidence="2" id="KW-1185">Reference proteome</keyword>
<protein>
    <submittedName>
        <fullName evidence="1">Uncharacterized protein</fullName>
    </submittedName>
</protein>
<organism evidence="1 2">
    <name type="scientific">Fusibacter paucivorans</name>
    <dbReference type="NCBI Taxonomy" id="76009"/>
    <lineage>
        <taxon>Bacteria</taxon>
        <taxon>Bacillati</taxon>
        <taxon>Bacillota</taxon>
        <taxon>Clostridia</taxon>
        <taxon>Eubacteriales</taxon>
        <taxon>Eubacteriales Family XII. Incertae Sedis</taxon>
        <taxon>Fusibacter</taxon>
    </lineage>
</organism>
<proteinExistence type="predicted"/>
<evidence type="ECO:0000313" key="1">
    <source>
        <dbReference type="EMBL" id="MBS7525906.1"/>
    </source>
</evidence>
<gene>
    <name evidence="1" type="ORF">KHM83_04345</name>
</gene>